<dbReference type="STRING" id="42354.SAMN05216333_11449"/>
<sequence>MDEAIRLDHDTADIPGTPDIANTIFSKIRETGVFVADLTLLSQASTGKKSPNPNVLVELGYAFSAINDSKVISVMNTAFGQPSDLPFDLSHKRWPIQYCLLESEAEDKTKVSDIKKTLTDQLYTAIRLVLEATPQMSSTPPKLTGAPSLSYIEHIIQDCDPQEEWEKVSTEISSIAVNKRDVNLRLVMNYLDEGKQCDDFQEDWANRHPDRHATGYWCDTYYGSTHVARNILVSVDGGRAMLPLPRQRGIDGKITEVLPFDYRIAQIFDSLGSLDEYMARSRLSLAFS</sequence>
<organism evidence="1 2">
    <name type="scientific">Nitrosomonas oligotropha</name>
    <dbReference type="NCBI Taxonomy" id="42354"/>
    <lineage>
        <taxon>Bacteria</taxon>
        <taxon>Pseudomonadati</taxon>
        <taxon>Pseudomonadota</taxon>
        <taxon>Betaproteobacteria</taxon>
        <taxon>Nitrosomonadales</taxon>
        <taxon>Nitrosomonadaceae</taxon>
        <taxon>Nitrosomonas</taxon>
    </lineage>
</organism>
<dbReference type="AlphaFoldDB" id="A0A1H8RI59"/>
<evidence type="ECO:0000313" key="1">
    <source>
        <dbReference type="EMBL" id="SEO65834.1"/>
    </source>
</evidence>
<evidence type="ECO:0000313" key="2">
    <source>
        <dbReference type="Proteomes" id="UP000198814"/>
    </source>
</evidence>
<name>A0A1H8RI59_9PROT</name>
<dbReference type="RefSeq" id="WP_090319328.1">
    <property type="nucleotide sequence ID" value="NZ_FNOE01000013.1"/>
</dbReference>
<accession>A0A1H8RI59</accession>
<gene>
    <name evidence="1" type="ORF">SAMN05216333_11449</name>
</gene>
<dbReference type="OrthoDB" id="9816036at2"/>
<proteinExistence type="predicted"/>
<keyword evidence="2" id="KW-1185">Reference proteome</keyword>
<protein>
    <submittedName>
        <fullName evidence="1">Uncharacterized protein</fullName>
    </submittedName>
</protein>
<reference evidence="2" key="1">
    <citation type="submission" date="2016-10" db="EMBL/GenBank/DDBJ databases">
        <authorList>
            <person name="Varghese N."/>
            <person name="Submissions S."/>
        </authorList>
    </citation>
    <scope>NUCLEOTIDE SEQUENCE [LARGE SCALE GENOMIC DNA]</scope>
    <source>
        <strain evidence="2">Nm76</strain>
    </source>
</reference>
<dbReference type="Proteomes" id="UP000198814">
    <property type="component" value="Unassembled WGS sequence"/>
</dbReference>
<dbReference type="EMBL" id="FODO01000014">
    <property type="protein sequence ID" value="SEO65834.1"/>
    <property type="molecule type" value="Genomic_DNA"/>
</dbReference>